<evidence type="ECO:0000259" key="5">
    <source>
        <dbReference type="PROSITE" id="PS51178"/>
    </source>
</evidence>
<dbReference type="Proteomes" id="UP000190105">
    <property type="component" value="Unassembled WGS sequence"/>
</dbReference>
<keyword evidence="4" id="KW-0812">Transmembrane</keyword>
<evidence type="ECO:0000313" key="7">
    <source>
        <dbReference type="Proteomes" id="UP000190105"/>
    </source>
</evidence>
<dbReference type="Pfam" id="PF03717">
    <property type="entry name" value="PBP_dimer"/>
    <property type="match status" value="1"/>
</dbReference>
<keyword evidence="4" id="KW-1133">Transmembrane helix</keyword>
<dbReference type="Gene3D" id="3.90.1310.10">
    <property type="entry name" value="Penicillin-binding protein 2a (Domain 2)"/>
    <property type="match status" value="1"/>
</dbReference>
<dbReference type="NCBIfam" id="TIGR02214">
    <property type="entry name" value="spoVD_pbp"/>
    <property type="match status" value="1"/>
</dbReference>
<dbReference type="SUPFAM" id="SSF54184">
    <property type="entry name" value="Penicillin-binding protein 2x (pbp-2x), c-terminal domain"/>
    <property type="match status" value="2"/>
</dbReference>
<evidence type="ECO:0000256" key="3">
    <source>
        <dbReference type="ARBA" id="ARBA00023136"/>
    </source>
</evidence>
<dbReference type="SUPFAM" id="SSF56519">
    <property type="entry name" value="Penicillin binding protein dimerisation domain"/>
    <property type="match status" value="1"/>
</dbReference>
<protein>
    <submittedName>
        <fullName evidence="6">Stage V sporulation protein D (Sporulation-specific penicillin-binding protein)</fullName>
    </submittedName>
</protein>
<dbReference type="SUPFAM" id="SSF56601">
    <property type="entry name" value="beta-lactamase/transpeptidase-like"/>
    <property type="match status" value="1"/>
</dbReference>
<dbReference type="InterPro" id="IPR001460">
    <property type="entry name" value="PCN-bd_Tpept"/>
</dbReference>
<keyword evidence="7" id="KW-1185">Reference proteome</keyword>
<dbReference type="CDD" id="cd06575">
    <property type="entry name" value="PASTA_Pbp2x-like_2"/>
    <property type="match status" value="1"/>
</dbReference>
<dbReference type="Pfam" id="PF00905">
    <property type="entry name" value="Transpeptidase"/>
    <property type="match status" value="1"/>
</dbReference>
<name>A0A1T4X1M5_9CLOT</name>
<dbReference type="InterPro" id="IPR011927">
    <property type="entry name" value="SpoVD_pbp"/>
</dbReference>
<organism evidence="6 7">
    <name type="scientific">Caloramator quimbayensis</name>
    <dbReference type="NCBI Taxonomy" id="1147123"/>
    <lineage>
        <taxon>Bacteria</taxon>
        <taxon>Bacillati</taxon>
        <taxon>Bacillota</taxon>
        <taxon>Clostridia</taxon>
        <taxon>Eubacteriales</taxon>
        <taxon>Clostridiaceae</taxon>
        <taxon>Caloramator</taxon>
    </lineage>
</organism>
<keyword evidence="3 4" id="KW-0472">Membrane</keyword>
<evidence type="ECO:0000256" key="1">
    <source>
        <dbReference type="ARBA" id="ARBA00004370"/>
    </source>
</evidence>
<comment type="similarity">
    <text evidence="2">Belongs to the transpeptidase family.</text>
</comment>
<evidence type="ECO:0000256" key="4">
    <source>
        <dbReference type="SAM" id="Phobius"/>
    </source>
</evidence>
<reference evidence="7" key="1">
    <citation type="submission" date="2017-02" db="EMBL/GenBank/DDBJ databases">
        <authorList>
            <person name="Varghese N."/>
            <person name="Submissions S."/>
        </authorList>
    </citation>
    <scope>NUCLEOTIDE SEQUENCE [LARGE SCALE GENOMIC DNA]</scope>
    <source>
        <strain evidence="7">USBA 833</strain>
    </source>
</reference>
<dbReference type="GO" id="GO:0071555">
    <property type="term" value="P:cell wall organization"/>
    <property type="evidence" value="ECO:0007669"/>
    <property type="project" value="TreeGrafter"/>
</dbReference>
<evidence type="ECO:0000256" key="2">
    <source>
        <dbReference type="ARBA" id="ARBA00007171"/>
    </source>
</evidence>
<dbReference type="RefSeq" id="WP_078695902.1">
    <property type="nucleotide sequence ID" value="NZ_FUYH01000005.1"/>
</dbReference>
<sequence>MNTEPKTNITVKKRIVLILLVVFFIQTIIVGRYAYVQIIWSPQLQKWAVEQWTNDIRISARRGNILDRNGNPLAVSGNVERVDAFLKDINDKEKSKKITKEEIAEKLSPILNMSKESILSKLNKRMSNGAPVACVTIARRIEKEQGNKIRELKLPGIIVSEDTKRYYPNGNFLSQVLGSTNIDGDGRSGIELQYNNDLKGVEGRYMGETDAYHRELPYKIANYYPPKNGNDVVLTIDQYLQYYTEKALERGLAEYKAKQVSAIIMDPKTGEILAMASKPDFDPNNPVKGSVEESVKLWKNRTVNYNFEPGSILKVITAAAAINENLVSDSDRFVCNGSYKVADRIIHCWRRQGHGVQTFQQILQNSCNVGFMILGERIGKDRLYKYYNAFGLGKKTNIDLPGEEKGIIRPIEKVGKVELATEAFGQGISVTSIQYLAAFAAVANDGKLMEPHIVKKILNTDENGNTSVIKEIQPKVVRQAISVQSAKKLREILESVVTYGAAKRAYIEGYHIGGKTGTAQVVENGHYAQGKYISSFAAMAPANDPRFVMILSIDEPDPSNYYSGSTAAPLAKTLFEDIFRYYDMQPDTGKDSSPKVVREVVIPEVRGLNVEEAGLILKKNKIDYEIEGNGNIIYDMSPKPGISVIENTKITLYLGVEKNNNAMVAVPDFKGMTKKEIDDLAKSLELNISFMGDGIGASQDISPKTEVKKGTLIKIILEQPED</sequence>
<dbReference type="Gene3D" id="3.30.450.330">
    <property type="match status" value="1"/>
</dbReference>
<dbReference type="CDD" id="cd06576">
    <property type="entry name" value="PASTA_Pbp2x-like_1"/>
    <property type="match status" value="1"/>
</dbReference>
<accession>A0A1T4X1M5</accession>
<dbReference type="InterPro" id="IPR050515">
    <property type="entry name" value="Beta-lactam/transpept"/>
</dbReference>
<dbReference type="SMART" id="SM00740">
    <property type="entry name" value="PASTA"/>
    <property type="match status" value="2"/>
</dbReference>
<dbReference type="AlphaFoldDB" id="A0A1T4X1M5"/>
<dbReference type="OrthoDB" id="9804124at2"/>
<evidence type="ECO:0000313" key="6">
    <source>
        <dbReference type="EMBL" id="SKA83399.1"/>
    </source>
</evidence>
<gene>
    <name evidence="6" type="ORF">SAMN05443428_10582</name>
</gene>
<dbReference type="STRING" id="1147123.SAMN05443428_10582"/>
<dbReference type="Gene3D" id="3.40.710.10">
    <property type="entry name" value="DD-peptidase/beta-lactamase superfamily"/>
    <property type="match status" value="1"/>
</dbReference>
<dbReference type="InterPro" id="IPR012338">
    <property type="entry name" value="Beta-lactam/transpept-like"/>
</dbReference>
<dbReference type="PANTHER" id="PTHR30627:SF1">
    <property type="entry name" value="PEPTIDOGLYCAN D,D-TRANSPEPTIDASE FTSI"/>
    <property type="match status" value="1"/>
</dbReference>
<feature type="domain" description="PASTA" evidence="5">
    <location>
        <begin position="660"/>
        <end position="719"/>
    </location>
</feature>
<dbReference type="InterPro" id="IPR036138">
    <property type="entry name" value="PBP_dimer_sf"/>
</dbReference>
<feature type="domain" description="PASTA" evidence="5">
    <location>
        <begin position="596"/>
        <end position="656"/>
    </location>
</feature>
<dbReference type="InterPro" id="IPR005543">
    <property type="entry name" value="PASTA_dom"/>
</dbReference>
<comment type="subcellular location">
    <subcellularLocation>
        <location evidence="1">Membrane</location>
    </subcellularLocation>
</comment>
<dbReference type="PROSITE" id="PS51178">
    <property type="entry name" value="PASTA"/>
    <property type="match status" value="2"/>
</dbReference>
<dbReference type="GO" id="GO:0005886">
    <property type="term" value="C:plasma membrane"/>
    <property type="evidence" value="ECO:0007669"/>
    <property type="project" value="TreeGrafter"/>
</dbReference>
<dbReference type="InterPro" id="IPR005311">
    <property type="entry name" value="PBP_dimer"/>
</dbReference>
<dbReference type="EMBL" id="FUYH01000005">
    <property type="protein sequence ID" value="SKA83399.1"/>
    <property type="molecule type" value="Genomic_DNA"/>
</dbReference>
<dbReference type="Pfam" id="PF03793">
    <property type="entry name" value="PASTA"/>
    <property type="match status" value="2"/>
</dbReference>
<dbReference type="GO" id="GO:0008658">
    <property type="term" value="F:penicillin binding"/>
    <property type="evidence" value="ECO:0007669"/>
    <property type="project" value="InterPro"/>
</dbReference>
<feature type="transmembrane region" description="Helical" evidence="4">
    <location>
        <begin position="15"/>
        <end position="35"/>
    </location>
</feature>
<proteinExistence type="inferred from homology"/>
<dbReference type="PANTHER" id="PTHR30627">
    <property type="entry name" value="PEPTIDOGLYCAN D,D-TRANSPEPTIDASE"/>
    <property type="match status" value="1"/>
</dbReference>